<feature type="transmembrane region" description="Helical" evidence="2">
    <location>
        <begin position="150"/>
        <end position="169"/>
    </location>
</feature>
<name>A0A9J6P694_9CLOT</name>
<dbReference type="InterPro" id="IPR037185">
    <property type="entry name" value="EmrE-like"/>
</dbReference>
<dbReference type="EMBL" id="JAGSOJ010000003">
    <property type="protein sequence ID" value="MCM1991016.1"/>
    <property type="molecule type" value="Genomic_DNA"/>
</dbReference>
<feature type="transmembrane region" description="Helical" evidence="2">
    <location>
        <begin position="181"/>
        <end position="200"/>
    </location>
</feature>
<dbReference type="InterPro" id="IPR000620">
    <property type="entry name" value="EamA_dom"/>
</dbReference>
<evidence type="ECO:0000256" key="1">
    <source>
        <dbReference type="ARBA" id="ARBA00007362"/>
    </source>
</evidence>
<evidence type="ECO:0000256" key="2">
    <source>
        <dbReference type="SAM" id="Phobius"/>
    </source>
</evidence>
<feature type="domain" description="EamA" evidence="3">
    <location>
        <begin position="7"/>
        <end position="140"/>
    </location>
</feature>
<dbReference type="AlphaFoldDB" id="A0A9J6P694"/>
<dbReference type="GO" id="GO:0016020">
    <property type="term" value="C:membrane"/>
    <property type="evidence" value="ECO:0007669"/>
    <property type="project" value="InterPro"/>
</dbReference>
<reference evidence="4" key="1">
    <citation type="journal article" date="2021" name="mSystems">
        <title>Bacteria and Archaea Synergistically Convert Glycine Betaine to Biogenic Methane in the Formosa Cold Seep of the South China Sea.</title>
        <authorList>
            <person name="Li L."/>
            <person name="Zhang W."/>
            <person name="Zhang S."/>
            <person name="Song L."/>
            <person name="Sun Q."/>
            <person name="Zhang H."/>
            <person name="Xiang H."/>
            <person name="Dong X."/>
        </authorList>
    </citation>
    <scope>NUCLEOTIDE SEQUENCE</scope>
    <source>
        <strain evidence="4">ZWT</strain>
    </source>
</reference>
<keyword evidence="2" id="KW-0812">Transmembrane</keyword>
<comment type="caution">
    <text evidence="4">The sequence shown here is derived from an EMBL/GenBank/DDBJ whole genome shotgun (WGS) entry which is preliminary data.</text>
</comment>
<feature type="transmembrane region" description="Helical" evidence="2">
    <location>
        <begin position="12"/>
        <end position="30"/>
    </location>
</feature>
<keyword evidence="5" id="KW-1185">Reference proteome</keyword>
<evidence type="ECO:0000313" key="5">
    <source>
        <dbReference type="Proteomes" id="UP001056429"/>
    </source>
</evidence>
<comment type="similarity">
    <text evidence="1">Belongs to the EamA transporter family.</text>
</comment>
<accession>A0A9J6P694</accession>
<dbReference type="PANTHER" id="PTHR12715">
    <property type="entry name" value="TRANSPORTER, DRUG/METABOLITE EXPORTER FAMILY"/>
    <property type="match status" value="1"/>
</dbReference>
<feature type="transmembrane region" description="Helical" evidence="2">
    <location>
        <begin position="212"/>
        <end position="233"/>
    </location>
</feature>
<keyword evidence="2" id="KW-1133">Transmembrane helix</keyword>
<evidence type="ECO:0000313" key="4">
    <source>
        <dbReference type="EMBL" id="MCM1991016.1"/>
    </source>
</evidence>
<keyword evidence="2" id="KW-0472">Membrane</keyword>
<reference evidence="4" key="2">
    <citation type="submission" date="2021-04" db="EMBL/GenBank/DDBJ databases">
        <authorList>
            <person name="Dong X."/>
        </authorList>
    </citation>
    <scope>NUCLEOTIDE SEQUENCE</scope>
    <source>
        <strain evidence="4">ZWT</strain>
    </source>
</reference>
<gene>
    <name evidence="4" type="ORF">KDK92_14890</name>
</gene>
<dbReference type="SUPFAM" id="SSF103481">
    <property type="entry name" value="Multidrug resistance efflux transporter EmrE"/>
    <property type="match status" value="2"/>
</dbReference>
<feature type="transmembrane region" description="Helical" evidence="2">
    <location>
        <begin position="126"/>
        <end position="144"/>
    </location>
</feature>
<feature type="transmembrane region" description="Helical" evidence="2">
    <location>
        <begin position="268"/>
        <end position="285"/>
    </location>
</feature>
<dbReference type="InterPro" id="IPR052756">
    <property type="entry name" value="Alkyne_AA_exporter"/>
</dbReference>
<sequence length="303" mass="33870">MGANKLKGHIACLITVIIWGMSFISIKYCLEVFRPMSLAFIRFLIASIILFFITRKSKKFDKISKGDIPLMAISGIIGISIYFFCENNGIEHTQASVASLLLATIPIVTLFADRIVFKEKITLKKWIGILVSFVGVAMIIGENAGGKSEVIGYIYMIGAVLAWVIYSVATKPLVDKYSQITIVYYQSMFGALALLPFVFWEKNNWEMLNLSIVLNVLYLAIFCSVLGYIWYVFSVNELGISLSSLYINLMPLVTLIGSYFILGESFGINKLLGGAFVILSVFIVSSKNSRKQNQEEKTVYEVN</sequence>
<feature type="transmembrane region" description="Helical" evidence="2">
    <location>
        <begin position="36"/>
        <end position="54"/>
    </location>
</feature>
<dbReference type="PANTHER" id="PTHR12715:SF4">
    <property type="entry name" value="EAMA DOMAIN-CONTAINING PROTEIN"/>
    <property type="match status" value="1"/>
</dbReference>
<dbReference type="RefSeq" id="WP_250860125.1">
    <property type="nucleotide sequence ID" value="NZ_JAGSOJ010000003.1"/>
</dbReference>
<feature type="transmembrane region" description="Helical" evidence="2">
    <location>
        <begin position="66"/>
        <end position="84"/>
    </location>
</feature>
<organism evidence="4 5">
    <name type="scientific">Oceanirhabdus seepicola</name>
    <dbReference type="NCBI Taxonomy" id="2828781"/>
    <lineage>
        <taxon>Bacteria</taxon>
        <taxon>Bacillati</taxon>
        <taxon>Bacillota</taxon>
        <taxon>Clostridia</taxon>
        <taxon>Eubacteriales</taxon>
        <taxon>Clostridiaceae</taxon>
        <taxon>Oceanirhabdus</taxon>
    </lineage>
</organism>
<dbReference type="Proteomes" id="UP001056429">
    <property type="component" value="Unassembled WGS sequence"/>
</dbReference>
<protein>
    <submittedName>
        <fullName evidence="4">DMT family transporter</fullName>
    </submittedName>
</protein>
<proteinExistence type="inferred from homology"/>
<feature type="transmembrane region" description="Helical" evidence="2">
    <location>
        <begin position="245"/>
        <end position="262"/>
    </location>
</feature>
<feature type="transmembrane region" description="Helical" evidence="2">
    <location>
        <begin position="96"/>
        <end position="117"/>
    </location>
</feature>
<dbReference type="Gene3D" id="1.10.3730.20">
    <property type="match status" value="1"/>
</dbReference>
<evidence type="ECO:0000259" key="3">
    <source>
        <dbReference type="Pfam" id="PF00892"/>
    </source>
</evidence>
<dbReference type="Pfam" id="PF00892">
    <property type="entry name" value="EamA"/>
    <property type="match status" value="2"/>
</dbReference>
<feature type="domain" description="EamA" evidence="3">
    <location>
        <begin position="151"/>
        <end position="285"/>
    </location>
</feature>